<reference evidence="1 2" key="1">
    <citation type="submission" date="2014-09" db="EMBL/GenBank/DDBJ databases">
        <authorList>
            <person name="Chan K.-G."/>
        </authorList>
    </citation>
    <scope>NUCLEOTIDE SEQUENCE [LARGE SCALE GENOMIC DNA]</scope>
    <source>
        <strain evidence="1 2">M006</strain>
    </source>
</reference>
<dbReference type="KEGG" id="cem:LH23_20090"/>
<sequence length="122" mass="14298">MNSERTDYYEIKRDFLECCYDGCRVKLDDIARGNSQWPEDADGRGYASYQYEGVYQLPVEQLMLAVINLILMAARGPEHVEMFHRKEIKQILSTYPLDELLKELEGEEREDLLCDMQALQLI</sequence>
<gene>
    <name evidence="1" type="ORF">LH23_20090</name>
</gene>
<proteinExistence type="predicted"/>
<organism evidence="1 2">
    <name type="scientific">Cedecea neteri</name>
    <dbReference type="NCBI Taxonomy" id="158822"/>
    <lineage>
        <taxon>Bacteria</taxon>
        <taxon>Pseudomonadati</taxon>
        <taxon>Pseudomonadota</taxon>
        <taxon>Gammaproteobacteria</taxon>
        <taxon>Enterobacterales</taxon>
        <taxon>Enterobacteriaceae</taxon>
        <taxon>Cedecea</taxon>
    </lineage>
</organism>
<dbReference type="Proteomes" id="UP000029516">
    <property type="component" value="Chromosome"/>
</dbReference>
<dbReference type="AlphaFoldDB" id="A0AAN0S7V9"/>
<evidence type="ECO:0000313" key="1">
    <source>
        <dbReference type="EMBL" id="AIR62870.1"/>
    </source>
</evidence>
<dbReference type="RefSeq" id="WP_039294883.1">
    <property type="nucleotide sequence ID" value="NZ_CP009458.1"/>
</dbReference>
<protein>
    <submittedName>
        <fullName evidence="1">Uncharacterized protein</fullName>
    </submittedName>
</protein>
<dbReference type="EMBL" id="CP009458">
    <property type="protein sequence ID" value="AIR62870.1"/>
    <property type="molecule type" value="Genomic_DNA"/>
</dbReference>
<evidence type="ECO:0000313" key="2">
    <source>
        <dbReference type="Proteomes" id="UP000029516"/>
    </source>
</evidence>
<accession>A0AAN0S7V9</accession>
<name>A0AAN0S7V9_9ENTR</name>